<dbReference type="SUPFAM" id="SSF54593">
    <property type="entry name" value="Glyoxalase/Bleomycin resistance protein/Dihydroxybiphenyl dioxygenase"/>
    <property type="match status" value="1"/>
</dbReference>
<feature type="domain" description="VOC" evidence="1">
    <location>
        <begin position="7"/>
        <end position="119"/>
    </location>
</feature>
<dbReference type="InterPro" id="IPR037523">
    <property type="entry name" value="VOC_core"/>
</dbReference>
<dbReference type="Proteomes" id="UP000019150">
    <property type="component" value="Chromosome"/>
</dbReference>
<dbReference type="RefSeq" id="WP_025351189.1">
    <property type="nucleotide sequence ID" value="NZ_CP006850.1"/>
</dbReference>
<keyword evidence="2" id="KW-0223">Dioxygenase</keyword>
<evidence type="ECO:0000259" key="1">
    <source>
        <dbReference type="PROSITE" id="PS51819"/>
    </source>
</evidence>
<dbReference type="OrthoDB" id="317332at2"/>
<dbReference type="PATRIC" id="fig|1415166.3.peg.5174"/>
<protein>
    <submittedName>
        <fullName evidence="2">Putative extradiol dioxygenase</fullName>
    </submittedName>
</protein>
<dbReference type="GO" id="GO:0051213">
    <property type="term" value="F:dioxygenase activity"/>
    <property type="evidence" value="ECO:0007669"/>
    <property type="project" value="UniProtKB-KW"/>
</dbReference>
<dbReference type="HOGENOM" id="CLU_052361_3_0_11"/>
<keyword evidence="3" id="KW-1185">Reference proteome</keyword>
<keyword evidence="2" id="KW-0560">Oxidoreductase</keyword>
<evidence type="ECO:0000313" key="2">
    <source>
        <dbReference type="EMBL" id="AHH19800.1"/>
    </source>
</evidence>
<dbReference type="AlphaFoldDB" id="W5TKA4"/>
<dbReference type="InterPro" id="IPR029068">
    <property type="entry name" value="Glyas_Bleomycin-R_OHBP_Dase"/>
</dbReference>
<dbReference type="PANTHER" id="PTHR21366:SF19">
    <property type="entry name" value="METAPYROCATECHASE"/>
    <property type="match status" value="1"/>
</dbReference>
<dbReference type="PROSITE" id="PS51819">
    <property type="entry name" value="VOC"/>
    <property type="match status" value="2"/>
</dbReference>
<dbReference type="KEGG" id="nno:NONO_c50160"/>
<gene>
    <name evidence="2" type="ORF">NONO_c50160</name>
</gene>
<dbReference type="PANTHER" id="PTHR21366">
    <property type="entry name" value="GLYOXALASE FAMILY PROTEIN"/>
    <property type="match status" value="1"/>
</dbReference>
<dbReference type="STRING" id="1415166.NONO_c50160"/>
<dbReference type="EMBL" id="CP006850">
    <property type="protein sequence ID" value="AHH19800.1"/>
    <property type="molecule type" value="Genomic_DNA"/>
</dbReference>
<evidence type="ECO:0000313" key="3">
    <source>
        <dbReference type="Proteomes" id="UP000019150"/>
    </source>
</evidence>
<dbReference type="Pfam" id="PF00903">
    <property type="entry name" value="Glyoxalase"/>
    <property type="match status" value="2"/>
</dbReference>
<proteinExistence type="predicted"/>
<accession>W5TKA4</accession>
<name>W5TKA4_9NOCA</name>
<feature type="domain" description="VOC" evidence="1">
    <location>
        <begin position="149"/>
        <end position="271"/>
    </location>
</feature>
<dbReference type="InterPro" id="IPR004360">
    <property type="entry name" value="Glyas_Fos-R_dOase_dom"/>
</dbReference>
<dbReference type="Gene3D" id="3.10.180.10">
    <property type="entry name" value="2,3-Dihydroxybiphenyl 1,2-Dioxygenase, domain 1"/>
    <property type="match status" value="2"/>
</dbReference>
<organism evidence="2 3">
    <name type="scientific">Nocardia nova SH22a</name>
    <dbReference type="NCBI Taxonomy" id="1415166"/>
    <lineage>
        <taxon>Bacteria</taxon>
        <taxon>Bacillati</taxon>
        <taxon>Actinomycetota</taxon>
        <taxon>Actinomycetes</taxon>
        <taxon>Mycobacteriales</taxon>
        <taxon>Nocardiaceae</taxon>
        <taxon>Nocardia</taxon>
    </lineage>
</organism>
<dbReference type="InterPro" id="IPR050383">
    <property type="entry name" value="GlyoxalaseI/FosfomycinResist"/>
</dbReference>
<dbReference type="eggNOG" id="COG0346">
    <property type="taxonomic scope" value="Bacteria"/>
</dbReference>
<reference evidence="2 3" key="1">
    <citation type="journal article" date="2014" name="Appl. Environ. Microbiol.">
        <title>Insights into the Microbial Degradation of Rubber and Gutta-Percha by Analysis of the Complete Genome of Nocardia nova SH22a.</title>
        <authorList>
            <person name="Luo Q."/>
            <person name="Hiessl S."/>
            <person name="Poehlein A."/>
            <person name="Daniel R."/>
            <person name="Steinbuchel A."/>
        </authorList>
    </citation>
    <scope>NUCLEOTIDE SEQUENCE [LARGE SCALE GENOMIC DNA]</scope>
    <source>
        <strain evidence="2">SH22a</strain>
    </source>
</reference>
<sequence>MSEYLSQIAHLEITSPDVAASVKFYTERFGLRVVDEVDGKVYLRAWGDYHRYSLIVTPGDEAGLAWMAWRTNSPEALEEAVASVEAAGITGTWNGGGPGHGRSYEFVGPYGHGTRLVWDIEQYRAPAELASSWVDRPERRSDKAGAPRFFDHVTVASRDVRGMATWYAEVLGFRIMAYTDLDEAPITIFSVLTTNEKSHDLGIVIDTSDRPGRVNHVAFWLDTHEELLIAADVLMEYGTPIEYGPSIHGVGEQNFLYVREPSGLRIELNSGGYRNYVPDWEPRVWTPSTGSANIYRNSVMPQSMQESFPYAEGGTGTEEGISDEIKQVLLDPAGTHGQG</sequence>